<dbReference type="KEGG" id="pabs:JIR001_20300"/>
<comment type="subcellular location">
    <subcellularLocation>
        <location evidence="1 12">Cytoplasm</location>
    </subcellularLocation>
</comment>
<dbReference type="HAMAP" id="MF_00111">
    <property type="entry name" value="MurA"/>
    <property type="match status" value="1"/>
</dbReference>
<evidence type="ECO:0000256" key="2">
    <source>
        <dbReference type="ARBA" id="ARBA00004752"/>
    </source>
</evidence>
<dbReference type="Pfam" id="PF00275">
    <property type="entry name" value="EPSP_synthase"/>
    <property type="match status" value="1"/>
</dbReference>
<dbReference type="AlphaFoldDB" id="A0A8D5ZNS1"/>
<feature type="binding site" evidence="12">
    <location>
        <position position="327"/>
    </location>
    <ligand>
        <name>UDP-N-acetyl-alpha-D-glucosamine</name>
        <dbReference type="ChEBI" id="CHEBI:57705"/>
    </ligand>
</feature>
<evidence type="ECO:0000256" key="12">
    <source>
        <dbReference type="HAMAP-Rule" id="MF_00111"/>
    </source>
</evidence>
<evidence type="ECO:0000256" key="9">
    <source>
        <dbReference type="ARBA" id="ARBA00023316"/>
    </source>
</evidence>
<evidence type="ECO:0000256" key="3">
    <source>
        <dbReference type="ARBA" id="ARBA00022490"/>
    </source>
</evidence>
<dbReference type="GO" id="GO:0009252">
    <property type="term" value="P:peptidoglycan biosynthetic process"/>
    <property type="evidence" value="ECO:0007669"/>
    <property type="project" value="UniProtKB-UniRule"/>
</dbReference>
<dbReference type="NCBIfam" id="NF006873">
    <property type="entry name" value="PRK09369.1"/>
    <property type="match status" value="1"/>
</dbReference>
<evidence type="ECO:0000256" key="11">
    <source>
        <dbReference type="ARBA" id="ARBA00047527"/>
    </source>
</evidence>
<accession>A0A8D5ZNS1</accession>
<comment type="pathway">
    <text evidence="2 12">Cell wall biogenesis; peptidoglycan biosynthesis.</text>
</comment>
<dbReference type="InterPro" id="IPR036968">
    <property type="entry name" value="Enolpyruvate_Tfrase_sf"/>
</dbReference>
<dbReference type="GO" id="GO:0051301">
    <property type="term" value="P:cell division"/>
    <property type="evidence" value="ECO:0007669"/>
    <property type="project" value="UniProtKB-KW"/>
</dbReference>
<feature type="modified residue" description="2-(S-cysteinyl)pyruvic acid O-phosphothioketal" evidence="12">
    <location>
        <position position="116"/>
    </location>
</feature>
<dbReference type="GO" id="GO:0005737">
    <property type="term" value="C:cytoplasm"/>
    <property type="evidence" value="ECO:0007669"/>
    <property type="project" value="UniProtKB-SubCell"/>
</dbReference>
<dbReference type="RefSeq" id="WP_212772604.1">
    <property type="nucleotide sequence ID" value="NZ_AP024601.1"/>
</dbReference>
<comment type="similarity">
    <text evidence="10 12">Belongs to the EPSP synthase family. MurA subfamily.</text>
</comment>
<evidence type="ECO:0000256" key="7">
    <source>
        <dbReference type="ARBA" id="ARBA00022984"/>
    </source>
</evidence>
<dbReference type="PANTHER" id="PTHR43783:SF1">
    <property type="entry name" value="UDP-N-ACETYLGLUCOSAMINE 1-CARBOXYVINYLTRANSFERASE"/>
    <property type="match status" value="1"/>
</dbReference>
<dbReference type="Proteomes" id="UP000677436">
    <property type="component" value="Chromosome"/>
</dbReference>
<keyword evidence="8 12" id="KW-0131">Cell cycle</keyword>
<comment type="caution">
    <text evidence="12">Lacks conserved residue(s) required for the propagation of feature annotation.</text>
</comment>
<dbReference type="CDD" id="cd01555">
    <property type="entry name" value="UdpNAET"/>
    <property type="match status" value="1"/>
</dbReference>
<organism evidence="14 15">
    <name type="scientific">Polycladomyces abyssicola</name>
    <dbReference type="NCBI Taxonomy" id="1125966"/>
    <lineage>
        <taxon>Bacteria</taxon>
        <taxon>Bacillati</taxon>
        <taxon>Bacillota</taxon>
        <taxon>Bacilli</taxon>
        <taxon>Bacillales</taxon>
        <taxon>Thermoactinomycetaceae</taxon>
        <taxon>Polycladomyces</taxon>
    </lineage>
</organism>
<sequence>MEHFLIEGGKPLCGTVRIQGAKNAALPILAATVLADGVHELYDVPRLSDIDVMGCILEALGAKVTRFGNRVVVDTTTLRTSHIPDTLMRRMRSSIFLMGPLLSRFQEVSVTRPGGCAIGARPIDLHLKGLQMLGAQIEETGDLIRCTAKRLVGTTIRLDLPSVGATENVMMAAVLADGTTVIENAAREPEIVDLQRYLNQMGADIEGAGTNTIIIRGVKRLRPVPYEIIPDRIVTGTLVAAAVATSGEVTLTHTIPEHLNCMLLMLRQAGAEIQTDGDTLWVRGGRELKAVGEIQTEPYPGFPTDLQPQMMSLLTLAEGISVIKERIFDARLKHVDALRKMGADLDVVDNSVRIRGVSALSGTQVKATDLRAGAALVIAGLAAHGTTSVYGVEHIERGYDRLDQMFQRLGGRIQRVPDQFPSMESGTF</sequence>
<evidence type="ECO:0000256" key="5">
    <source>
        <dbReference type="ARBA" id="ARBA00022679"/>
    </source>
</evidence>
<feature type="binding site" evidence="12">
    <location>
        <position position="305"/>
    </location>
    <ligand>
        <name>UDP-N-acetyl-alpha-D-glucosamine</name>
        <dbReference type="ChEBI" id="CHEBI:57705"/>
    </ligand>
</feature>
<evidence type="ECO:0000256" key="8">
    <source>
        <dbReference type="ARBA" id="ARBA00023306"/>
    </source>
</evidence>
<keyword evidence="15" id="KW-1185">Reference proteome</keyword>
<proteinExistence type="inferred from homology"/>
<comment type="catalytic activity">
    <reaction evidence="11 12">
        <text>phosphoenolpyruvate + UDP-N-acetyl-alpha-D-glucosamine = UDP-N-acetyl-3-O-(1-carboxyvinyl)-alpha-D-glucosamine + phosphate</text>
        <dbReference type="Rhea" id="RHEA:18681"/>
        <dbReference type="ChEBI" id="CHEBI:43474"/>
        <dbReference type="ChEBI" id="CHEBI:57705"/>
        <dbReference type="ChEBI" id="CHEBI:58702"/>
        <dbReference type="ChEBI" id="CHEBI:68483"/>
        <dbReference type="EC" id="2.5.1.7"/>
    </reaction>
</comment>
<dbReference type="UniPathway" id="UPA00219"/>
<keyword evidence="5 12" id="KW-0808">Transferase</keyword>
<dbReference type="InterPro" id="IPR001986">
    <property type="entry name" value="Enolpyruvate_Tfrase_dom"/>
</dbReference>
<reference evidence="14" key="1">
    <citation type="journal article" date="2013" name="Int. J. Syst. Evol. Microbiol.">
        <title>Polycladomyces abyssicola gen. nov., sp. nov., a thermophilic filamentous bacterium isolated from hemipelagic sediment.</title>
        <authorList>
            <person name="Tsubouchi T."/>
            <person name="Shimane Y."/>
            <person name="Mori K."/>
            <person name="Usui K."/>
            <person name="Hiraki T."/>
            <person name="Tame A."/>
            <person name="Uematsu K."/>
            <person name="Maruyama T."/>
            <person name="Hatada Y."/>
        </authorList>
    </citation>
    <scope>NUCLEOTIDE SEQUENCE</scope>
    <source>
        <strain evidence="14">JIR-001</strain>
    </source>
</reference>
<gene>
    <name evidence="12 14" type="primary">murA</name>
    <name evidence="14" type="ORF">JIR001_20300</name>
</gene>
<dbReference type="GO" id="GO:0008360">
    <property type="term" value="P:regulation of cell shape"/>
    <property type="evidence" value="ECO:0007669"/>
    <property type="project" value="UniProtKB-KW"/>
</dbReference>
<keyword evidence="9 12" id="KW-0961">Cell wall biogenesis/degradation</keyword>
<reference evidence="14" key="2">
    <citation type="journal article" date="2021" name="Microbiol. Resour. Announc.">
        <title>Complete Genome Sequence of Polycladomyces abyssicola JIR-001T, Isolated from Hemipelagic Sediment in Deep Seawater.</title>
        <authorList>
            <person name="Tsubouchi T."/>
            <person name="Kaneko Y."/>
        </authorList>
    </citation>
    <scope>NUCLEOTIDE SEQUENCE</scope>
    <source>
        <strain evidence="14">JIR-001</strain>
    </source>
</reference>
<evidence type="ECO:0000313" key="14">
    <source>
        <dbReference type="EMBL" id="BCU82247.1"/>
    </source>
</evidence>
<dbReference type="PANTHER" id="PTHR43783">
    <property type="entry name" value="UDP-N-ACETYLGLUCOSAMINE 1-CARBOXYVINYLTRANSFERASE"/>
    <property type="match status" value="1"/>
</dbReference>
<keyword evidence="3 12" id="KW-0963">Cytoplasm</keyword>
<feature type="binding site" evidence="12">
    <location>
        <begin position="22"/>
        <end position="23"/>
    </location>
    <ligand>
        <name>phosphoenolpyruvate</name>
        <dbReference type="ChEBI" id="CHEBI:58702"/>
    </ligand>
</feature>
<evidence type="ECO:0000259" key="13">
    <source>
        <dbReference type="Pfam" id="PF00275"/>
    </source>
</evidence>
<keyword evidence="12" id="KW-0670">Pyruvate</keyword>
<comment type="function">
    <text evidence="12">Cell wall formation. Adds enolpyruvyl to UDP-N-acetylglucosamine.</text>
</comment>
<evidence type="ECO:0000256" key="10">
    <source>
        <dbReference type="ARBA" id="ARBA00038367"/>
    </source>
</evidence>
<keyword evidence="6 12" id="KW-0133">Cell shape</keyword>
<keyword evidence="7 12" id="KW-0573">Peptidoglycan synthesis</keyword>
<evidence type="ECO:0000313" key="15">
    <source>
        <dbReference type="Proteomes" id="UP000677436"/>
    </source>
</evidence>
<dbReference type="GO" id="GO:0008760">
    <property type="term" value="F:UDP-N-acetylglucosamine 1-carboxyvinyltransferase activity"/>
    <property type="evidence" value="ECO:0007669"/>
    <property type="project" value="UniProtKB-UniRule"/>
</dbReference>
<dbReference type="InterPro" id="IPR013792">
    <property type="entry name" value="RNA3'P_cycl/enolpyr_Trfase_a/b"/>
</dbReference>
<evidence type="ECO:0000256" key="4">
    <source>
        <dbReference type="ARBA" id="ARBA00022618"/>
    </source>
</evidence>
<dbReference type="EC" id="2.5.1.7" evidence="12"/>
<feature type="binding site" evidence="12">
    <location>
        <position position="92"/>
    </location>
    <ligand>
        <name>UDP-N-acetyl-alpha-D-glucosamine</name>
        <dbReference type="ChEBI" id="CHEBI:57705"/>
    </ligand>
</feature>
<dbReference type="SUPFAM" id="SSF55205">
    <property type="entry name" value="EPT/RTPC-like"/>
    <property type="match status" value="1"/>
</dbReference>
<feature type="active site" description="Proton donor" evidence="12">
    <location>
        <position position="116"/>
    </location>
</feature>
<dbReference type="FunFam" id="3.65.10.10:FF:000001">
    <property type="entry name" value="UDP-N-acetylglucosamine 1-carboxyvinyltransferase"/>
    <property type="match status" value="1"/>
</dbReference>
<feature type="domain" description="Enolpyruvate transferase" evidence="13">
    <location>
        <begin position="7"/>
        <end position="401"/>
    </location>
</feature>
<evidence type="ECO:0000256" key="6">
    <source>
        <dbReference type="ARBA" id="ARBA00022960"/>
    </source>
</evidence>
<protein>
    <recommendedName>
        <fullName evidence="12">UDP-N-acetylglucosamine 1-carboxyvinyltransferase</fullName>
        <ecNumber evidence="12">2.5.1.7</ecNumber>
    </recommendedName>
    <alternativeName>
        <fullName evidence="12">Enoylpyruvate transferase</fullName>
    </alternativeName>
    <alternativeName>
        <fullName evidence="12">UDP-N-acetylglucosamine enolpyruvyl transferase</fullName>
        <shortName evidence="12">EPT</shortName>
    </alternativeName>
</protein>
<dbReference type="Gene3D" id="3.65.10.10">
    <property type="entry name" value="Enolpyruvate transferase domain"/>
    <property type="match status" value="2"/>
</dbReference>
<keyword evidence="4 12" id="KW-0132">Cell division</keyword>
<feature type="binding site" evidence="12">
    <location>
        <begin position="121"/>
        <end position="125"/>
    </location>
    <ligand>
        <name>UDP-N-acetyl-alpha-D-glucosamine</name>
        <dbReference type="ChEBI" id="CHEBI:57705"/>
    </ligand>
</feature>
<dbReference type="GO" id="GO:0071555">
    <property type="term" value="P:cell wall organization"/>
    <property type="evidence" value="ECO:0007669"/>
    <property type="project" value="UniProtKB-KW"/>
</dbReference>
<dbReference type="NCBIfam" id="TIGR01072">
    <property type="entry name" value="murA"/>
    <property type="match status" value="1"/>
</dbReference>
<evidence type="ECO:0000256" key="1">
    <source>
        <dbReference type="ARBA" id="ARBA00004496"/>
    </source>
</evidence>
<dbReference type="InterPro" id="IPR050068">
    <property type="entry name" value="MurA_subfamily"/>
</dbReference>
<dbReference type="InterPro" id="IPR005750">
    <property type="entry name" value="UDP_GlcNAc_COvinyl_MurA"/>
</dbReference>
<dbReference type="EMBL" id="AP024601">
    <property type="protein sequence ID" value="BCU82247.1"/>
    <property type="molecule type" value="Genomic_DNA"/>
</dbReference>
<name>A0A8D5ZNS1_9BACL</name>
<dbReference type="GO" id="GO:0019277">
    <property type="term" value="P:UDP-N-acetylgalactosamine biosynthetic process"/>
    <property type="evidence" value="ECO:0007669"/>
    <property type="project" value="InterPro"/>
</dbReference>